<feature type="signal peptide" evidence="2">
    <location>
        <begin position="1"/>
        <end position="17"/>
    </location>
</feature>
<keyword evidence="2" id="KW-0732">Signal</keyword>
<dbReference type="RefSeq" id="XP_014176670.1">
    <property type="nucleotide sequence ID" value="XM_014321195.1"/>
</dbReference>
<evidence type="ECO:0000313" key="4">
    <source>
        <dbReference type="Proteomes" id="UP000002748"/>
    </source>
</evidence>
<feature type="compositionally biased region" description="Pro residues" evidence="1">
    <location>
        <begin position="434"/>
        <end position="443"/>
    </location>
</feature>
<feature type="region of interest" description="Disordered" evidence="1">
    <location>
        <begin position="549"/>
        <end position="594"/>
    </location>
</feature>
<feature type="compositionally biased region" description="Low complexity" evidence="1">
    <location>
        <begin position="463"/>
        <end position="478"/>
    </location>
</feature>
<evidence type="ECO:0000256" key="2">
    <source>
        <dbReference type="SAM" id="SignalP"/>
    </source>
</evidence>
<protein>
    <submittedName>
        <fullName evidence="3">Uncharacterized protein</fullName>
    </submittedName>
</protein>
<sequence>MVKALATALLLAAGAQAAAQISHKPINITLPDSSPLLVYSPREANASMPNYTYNPDLWNTTFVRRPWTEWQPNTLGRGESSHRTNKAGNSVSVTWLGTGVYFHGGCENDCKVTLSINGGPEKEFTPGPGYEGGGPLAFFNDHDATENTQNTAVLTLKQGAIGVQRASSDVTETTLNWLNTTTGTDNNINPAIDSKNPDGTVWGGVHLLGNGLDQMVYRRIDTKQANSYAQFRIPENTTMVSLWGTMNLDHGNFTVTVTPPPPGSKTEGKTLLNGFATWSIIDTPLYMAPLDPNTDYTLRLENLEQDKYLDLASARFYTLDPANAAQPEPVTEQPQSHGLSAGAIAGIAIGSVLGAMLIGGLIGPGPYLVNDDERFEVDPTLQTTQYTMASSGSGRGSFGRGSLQTNDVSTLGYTHFTPLGEEDPADEKTGVLHHPPPGRPAPLAPLALDLKRQLAGFESVPLSPSGSGRNSFSRNGSGLLVPPPESELATYASGSTASNSHGTNVGPSHGGGGSYGVGRRPRAPLIDYVNAQDAGPVPTTVTQVEMPPSYNPEWAESGSLASNGTGQGQQQEGGEERNAPGRMNSIVRAAKGLL</sequence>
<proteinExistence type="predicted"/>
<dbReference type="VEuPathDB" id="FungiDB:A1Q1_05986"/>
<name>J4U644_TRIAS</name>
<feature type="region of interest" description="Disordered" evidence="1">
    <location>
        <begin position="459"/>
        <end position="519"/>
    </location>
</feature>
<comment type="caution">
    <text evidence="3">The sequence shown here is derived from an EMBL/GenBank/DDBJ whole genome shotgun (WGS) entry which is preliminary data.</text>
</comment>
<evidence type="ECO:0000256" key="1">
    <source>
        <dbReference type="SAM" id="MobiDB-lite"/>
    </source>
</evidence>
<dbReference type="OrthoDB" id="2576334at2759"/>
<gene>
    <name evidence="3" type="ORF">A1Q1_05986</name>
</gene>
<dbReference type="GeneID" id="25989498"/>
<dbReference type="AlphaFoldDB" id="J4U644"/>
<accession>J4U644</accession>
<organism evidence="3 4">
    <name type="scientific">Trichosporon asahii var. asahii (strain ATCC 90039 / CBS 2479 / JCM 2466 / KCTC 7840 / NBRC 103889/ NCYC 2677 / UAMH 7654)</name>
    <name type="common">Yeast</name>
    <dbReference type="NCBI Taxonomy" id="1186058"/>
    <lineage>
        <taxon>Eukaryota</taxon>
        <taxon>Fungi</taxon>
        <taxon>Dikarya</taxon>
        <taxon>Basidiomycota</taxon>
        <taxon>Agaricomycotina</taxon>
        <taxon>Tremellomycetes</taxon>
        <taxon>Trichosporonales</taxon>
        <taxon>Trichosporonaceae</taxon>
        <taxon>Trichosporon</taxon>
    </lineage>
</organism>
<evidence type="ECO:0000313" key="3">
    <source>
        <dbReference type="EMBL" id="EJT45540.1"/>
    </source>
</evidence>
<dbReference type="KEGG" id="tasa:A1Q1_05986"/>
<feature type="region of interest" description="Disordered" evidence="1">
    <location>
        <begin position="412"/>
        <end position="444"/>
    </location>
</feature>
<dbReference type="HOGENOM" id="CLU_464754_0_0_1"/>
<feature type="chain" id="PRO_5003781536" evidence="2">
    <location>
        <begin position="18"/>
        <end position="594"/>
    </location>
</feature>
<reference evidence="3 4" key="1">
    <citation type="journal article" date="2012" name="Eukaryot. Cell">
        <title>Draft genome sequence of CBS 2479, the standard type strain of Trichosporon asahii.</title>
        <authorList>
            <person name="Yang R.Y."/>
            <person name="Li H.T."/>
            <person name="Zhu H."/>
            <person name="Zhou G.P."/>
            <person name="Wang M."/>
            <person name="Wang L."/>
        </authorList>
    </citation>
    <scope>NUCLEOTIDE SEQUENCE [LARGE SCALE GENOMIC DNA]</scope>
    <source>
        <strain evidence="4">ATCC 90039 / CBS 2479 / JCM 2466 / KCTC 7840 / NCYC 2677 / UAMH 7654</strain>
    </source>
</reference>
<dbReference type="EMBL" id="ALBS01000324">
    <property type="protein sequence ID" value="EJT45540.1"/>
    <property type="molecule type" value="Genomic_DNA"/>
</dbReference>
<dbReference type="Proteomes" id="UP000002748">
    <property type="component" value="Unassembled WGS sequence"/>
</dbReference>